<name>A0A1I2MBA2_9ACTN</name>
<feature type="region of interest" description="Disordered" evidence="1">
    <location>
        <begin position="1"/>
        <end position="62"/>
    </location>
</feature>
<accession>A0A1I2MBA2</accession>
<sequence length="110" mass="11301">MSDLLRDFEAAFGDGVRDPESRLEAAAGAADAEPEPGPDAASVPEAEPEAEAGPEPLGVALPVTGNADVDAAVARLADADELPTAGHVEVYEDVHRGLRDALTALDENRS</sequence>
<reference evidence="2 3" key="1">
    <citation type="submission" date="2016-10" db="EMBL/GenBank/DDBJ databases">
        <authorList>
            <person name="de Groot N.N."/>
        </authorList>
    </citation>
    <scope>NUCLEOTIDE SEQUENCE [LARGE SCALE GENOMIC DNA]</scope>
    <source>
        <strain evidence="2 3">CGMCC 4.3510</strain>
    </source>
</reference>
<proteinExistence type="predicted"/>
<dbReference type="EMBL" id="FONG01000034">
    <property type="protein sequence ID" value="SFF88794.1"/>
    <property type="molecule type" value="Genomic_DNA"/>
</dbReference>
<evidence type="ECO:0000313" key="2">
    <source>
        <dbReference type="EMBL" id="SFF88794.1"/>
    </source>
</evidence>
<evidence type="ECO:0000313" key="3">
    <source>
        <dbReference type="Proteomes" id="UP000199323"/>
    </source>
</evidence>
<feature type="compositionally biased region" description="Basic and acidic residues" evidence="1">
    <location>
        <begin position="1"/>
        <end position="23"/>
    </location>
</feature>
<protein>
    <submittedName>
        <fullName evidence="2">Uncharacterized protein</fullName>
    </submittedName>
</protein>
<gene>
    <name evidence="2" type="ORF">SAMN05216251_13445</name>
</gene>
<dbReference type="STRING" id="380248.SAMN05216251_13445"/>
<dbReference type="Proteomes" id="UP000199323">
    <property type="component" value="Unassembled WGS sequence"/>
</dbReference>
<organism evidence="2 3">
    <name type="scientific">Actinacidiphila alni</name>
    <dbReference type="NCBI Taxonomy" id="380248"/>
    <lineage>
        <taxon>Bacteria</taxon>
        <taxon>Bacillati</taxon>
        <taxon>Actinomycetota</taxon>
        <taxon>Actinomycetes</taxon>
        <taxon>Kitasatosporales</taxon>
        <taxon>Streptomycetaceae</taxon>
        <taxon>Actinacidiphila</taxon>
    </lineage>
</organism>
<dbReference type="AlphaFoldDB" id="A0A1I2MBA2"/>
<keyword evidence="3" id="KW-1185">Reference proteome</keyword>
<evidence type="ECO:0000256" key="1">
    <source>
        <dbReference type="SAM" id="MobiDB-lite"/>
    </source>
</evidence>